<dbReference type="InterPro" id="IPR027470">
    <property type="entry name" value="Cation_efflux_CTD"/>
</dbReference>
<dbReference type="PANTHER" id="PTHR43840:SF15">
    <property type="entry name" value="MITOCHONDRIAL METAL TRANSPORTER 1-RELATED"/>
    <property type="match status" value="1"/>
</dbReference>
<dbReference type="InterPro" id="IPR058533">
    <property type="entry name" value="Cation_efflux_TM"/>
</dbReference>
<gene>
    <name evidence="10" type="primary">ydfM</name>
    <name evidence="10" type="ORF">GCM10007968_22110</name>
</gene>
<reference evidence="10" key="2">
    <citation type="submission" date="2020-09" db="EMBL/GenBank/DDBJ databases">
        <authorList>
            <person name="Sun Q."/>
            <person name="Ohkuma M."/>
        </authorList>
    </citation>
    <scope>NUCLEOTIDE SEQUENCE</scope>
    <source>
        <strain evidence="10">JCM 15325</strain>
    </source>
</reference>
<comment type="subcellular location">
    <subcellularLocation>
        <location evidence="1">Membrane</location>
        <topology evidence="1">Multi-pass membrane protein</topology>
    </subcellularLocation>
</comment>
<dbReference type="EMBL" id="BMOK01000009">
    <property type="protein sequence ID" value="GGL57686.1"/>
    <property type="molecule type" value="Genomic_DNA"/>
</dbReference>
<dbReference type="PANTHER" id="PTHR43840">
    <property type="entry name" value="MITOCHONDRIAL METAL TRANSPORTER 1-RELATED"/>
    <property type="match status" value="1"/>
</dbReference>
<dbReference type="InterPro" id="IPR027469">
    <property type="entry name" value="Cation_efflux_TMD_sf"/>
</dbReference>
<dbReference type="FunFam" id="1.20.1510.10:FF:000006">
    <property type="entry name" value="Divalent cation efflux transporter"/>
    <property type="match status" value="1"/>
</dbReference>
<evidence type="ECO:0000259" key="8">
    <source>
        <dbReference type="Pfam" id="PF01545"/>
    </source>
</evidence>
<comment type="caution">
    <text evidence="10">The sequence shown here is derived from an EMBL/GenBank/DDBJ whole genome shotgun (WGS) entry which is preliminary data.</text>
</comment>
<dbReference type="AlphaFoldDB" id="A0A917W325"/>
<feature type="transmembrane region" description="Helical" evidence="7">
    <location>
        <begin position="12"/>
        <end position="33"/>
    </location>
</feature>
<feature type="domain" description="Cation efflux protein cytoplasmic" evidence="9">
    <location>
        <begin position="216"/>
        <end position="292"/>
    </location>
</feature>
<feature type="transmembrane region" description="Helical" evidence="7">
    <location>
        <begin position="80"/>
        <end position="101"/>
    </location>
</feature>
<accession>A0A917W325</accession>
<keyword evidence="6 7" id="KW-0472">Membrane</keyword>
<dbReference type="Gene3D" id="1.20.1510.10">
    <property type="entry name" value="Cation efflux protein transmembrane domain"/>
    <property type="match status" value="1"/>
</dbReference>
<dbReference type="Pfam" id="PF16916">
    <property type="entry name" value="ZT_dimer"/>
    <property type="match status" value="1"/>
</dbReference>
<evidence type="ECO:0000256" key="4">
    <source>
        <dbReference type="ARBA" id="ARBA00022692"/>
    </source>
</evidence>
<evidence type="ECO:0000256" key="2">
    <source>
        <dbReference type="ARBA" id="ARBA00008114"/>
    </source>
</evidence>
<feature type="transmembrane region" description="Helical" evidence="7">
    <location>
        <begin position="153"/>
        <end position="173"/>
    </location>
</feature>
<name>A0A917W325_9BACL</name>
<evidence type="ECO:0000256" key="5">
    <source>
        <dbReference type="ARBA" id="ARBA00022989"/>
    </source>
</evidence>
<comment type="similarity">
    <text evidence="2">Belongs to the cation diffusion facilitator (CDF) transporter (TC 2.A.4) family.</text>
</comment>
<feature type="domain" description="Cation efflux protein transmembrane" evidence="8">
    <location>
        <begin position="13"/>
        <end position="211"/>
    </location>
</feature>
<dbReference type="SUPFAM" id="SSF161111">
    <property type="entry name" value="Cation efflux protein transmembrane domain-like"/>
    <property type="match status" value="1"/>
</dbReference>
<evidence type="ECO:0000256" key="3">
    <source>
        <dbReference type="ARBA" id="ARBA00022448"/>
    </source>
</evidence>
<dbReference type="RefSeq" id="WP_188803311.1">
    <property type="nucleotide sequence ID" value="NZ_BMOK01000009.1"/>
</dbReference>
<dbReference type="SUPFAM" id="SSF160240">
    <property type="entry name" value="Cation efflux protein cytoplasmic domain-like"/>
    <property type="match status" value="1"/>
</dbReference>
<evidence type="ECO:0000256" key="1">
    <source>
        <dbReference type="ARBA" id="ARBA00004141"/>
    </source>
</evidence>
<evidence type="ECO:0000313" key="10">
    <source>
        <dbReference type="EMBL" id="GGL57686.1"/>
    </source>
</evidence>
<evidence type="ECO:0000256" key="6">
    <source>
        <dbReference type="ARBA" id="ARBA00023136"/>
    </source>
</evidence>
<feature type="transmembrane region" description="Helical" evidence="7">
    <location>
        <begin position="185"/>
        <end position="204"/>
    </location>
</feature>
<keyword evidence="11" id="KW-1185">Reference proteome</keyword>
<organism evidence="10 11">
    <name type="scientific">Sporolactobacillus putidus</name>
    <dbReference type="NCBI Taxonomy" id="492735"/>
    <lineage>
        <taxon>Bacteria</taxon>
        <taxon>Bacillati</taxon>
        <taxon>Bacillota</taxon>
        <taxon>Bacilli</taxon>
        <taxon>Bacillales</taxon>
        <taxon>Sporolactobacillaceae</taxon>
        <taxon>Sporolactobacillus</taxon>
    </lineage>
</organism>
<dbReference type="NCBIfam" id="TIGR01297">
    <property type="entry name" value="CDF"/>
    <property type="match status" value="1"/>
</dbReference>
<dbReference type="InterPro" id="IPR050291">
    <property type="entry name" value="CDF_Transporter"/>
</dbReference>
<dbReference type="InterPro" id="IPR036837">
    <property type="entry name" value="Cation_efflux_CTD_sf"/>
</dbReference>
<reference evidence="10" key="1">
    <citation type="journal article" date="2014" name="Int. J. Syst. Evol. Microbiol.">
        <title>Complete genome sequence of Corynebacterium casei LMG S-19264T (=DSM 44701T), isolated from a smear-ripened cheese.</title>
        <authorList>
            <consortium name="US DOE Joint Genome Institute (JGI-PGF)"/>
            <person name="Walter F."/>
            <person name="Albersmeier A."/>
            <person name="Kalinowski J."/>
            <person name="Ruckert C."/>
        </authorList>
    </citation>
    <scope>NUCLEOTIDE SEQUENCE</scope>
    <source>
        <strain evidence="10">JCM 15325</strain>
    </source>
</reference>
<keyword evidence="3" id="KW-0813">Transport</keyword>
<proteinExistence type="inferred from homology"/>
<sequence>MARENPKALKAAWISLISNFSLTLIKIVCGMFFHSTALIADGVHNGGDVIGSIAAIGSMKLSNHPADRDHPYGHGKAEDVSSAFIAIILIAAALFLIYDAVKALLTPVSSVGAWALLAAVVSTVWKWILYIYTYKAADKYRSKSLHATATDHLADIFASCAAAIGLGIGWAGNLLNIPGAHFGDPVAGIVVSVLVLRIAITMIIKSTNVLMESSVPEDKQEEYREVFLSFSEVKKIDILRAREQGNAVLIDAQIRLPASLTIQQGDDITEEIRQRMMRKYPYVDEVLIHINPWYEGREIIEPDSVPDLKK</sequence>
<dbReference type="Gene3D" id="3.30.70.1350">
    <property type="entry name" value="Cation efflux protein, cytoplasmic domain"/>
    <property type="match status" value="1"/>
</dbReference>
<evidence type="ECO:0000313" key="11">
    <source>
        <dbReference type="Proteomes" id="UP000654670"/>
    </source>
</evidence>
<evidence type="ECO:0000256" key="7">
    <source>
        <dbReference type="SAM" id="Phobius"/>
    </source>
</evidence>
<keyword evidence="4 7" id="KW-0812">Transmembrane</keyword>
<keyword evidence="5 7" id="KW-1133">Transmembrane helix</keyword>
<dbReference type="InterPro" id="IPR002524">
    <property type="entry name" value="Cation_efflux"/>
</dbReference>
<dbReference type="GO" id="GO:0016020">
    <property type="term" value="C:membrane"/>
    <property type="evidence" value="ECO:0007669"/>
    <property type="project" value="UniProtKB-SubCell"/>
</dbReference>
<evidence type="ECO:0000259" key="9">
    <source>
        <dbReference type="Pfam" id="PF16916"/>
    </source>
</evidence>
<dbReference type="Pfam" id="PF01545">
    <property type="entry name" value="Cation_efflux"/>
    <property type="match status" value="1"/>
</dbReference>
<dbReference type="Proteomes" id="UP000654670">
    <property type="component" value="Unassembled WGS sequence"/>
</dbReference>
<protein>
    <submittedName>
        <fullName evidence="10">Transporter YdfM</fullName>
    </submittedName>
</protein>
<feature type="transmembrane region" description="Helical" evidence="7">
    <location>
        <begin position="113"/>
        <end position="132"/>
    </location>
</feature>
<dbReference type="GO" id="GO:0008324">
    <property type="term" value="F:monoatomic cation transmembrane transporter activity"/>
    <property type="evidence" value="ECO:0007669"/>
    <property type="project" value="InterPro"/>
</dbReference>